<organism evidence="7 8">
    <name type="scientific">Micavibrio aeruginosavorus</name>
    <dbReference type="NCBI Taxonomy" id="349221"/>
    <lineage>
        <taxon>Bacteria</taxon>
        <taxon>Pseudomonadati</taxon>
        <taxon>Bdellovibrionota</taxon>
        <taxon>Bdellovibrionia</taxon>
        <taxon>Bdellovibrionales</taxon>
        <taxon>Pseudobdellovibrionaceae</taxon>
        <taxon>Micavibrio</taxon>
    </lineage>
</organism>
<keyword evidence="4" id="KW-0175">Coiled coil</keyword>
<accession>A0A2W5HG43</accession>
<keyword evidence="3" id="KW-0812">Transmembrane</keyword>
<comment type="caution">
    <text evidence="7">The sequence shown here is derived from an EMBL/GenBank/DDBJ whole genome shotgun (WGS) entry which is preliminary data.</text>
</comment>
<dbReference type="GO" id="GO:0008233">
    <property type="term" value="F:peptidase activity"/>
    <property type="evidence" value="ECO:0007669"/>
    <property type="project" value="UniProtKB-KW"/>
</dbReference>
<comment type="function">
    <text evidence="3">HflC and HflK could encode or regulate a protease.</text>
</comment>
<feature type="domain" description="Band 7" evidence="6">
    <location>
        <begin position="95"/>
        <end position="278"/>
    </location>
</feature>
<dbReference type="GO" id="GO:0016020">
    <property type="term" value="C:membrane"/>
    <property type="evidence" value="ECO:0007669"/>
    <property type="project" value="UniProtKB-SubCell"/>
</dbReference>
<evidence type="ECO:0000256" key="3">
    <source>
        <dbReference type="RuleBase" id="RU364113"/>
    </source>
</evidence>
<evidence type="ECO:0000313" key="7">
    <source>
        <dbReference type="EMBL" id="PZP54572.1"/>
    </source>
</evidence>
<keyword evidence="3" id="KW-1133">Transmembrane helix</keyword>
<evidence type="ECO:0000256" key="5">
    <source>
        <dbReference type="SAM" id="MobiDB-lite"/>
    </source>
</evidence>
<name>A0A2W5HG43_9BACT</name>
<evidence type="ECO:0000259" key="6">
    <source>
        <dbReference type="SMART" id="SM00244"/>
    </source>
</evidence>
<keyword evidence="7" id="KW-0645">Protease</keyword>
<comment type="subcellular location">
    <subcellularLocation>
        <location evidence="1">Membrane</location>
        <topology evidence="1">Single-pass membrane protein</topology>
    </subcellularLocation>
</comment>
<dbReference type="InterPro" id="IPR036013">
    <property type="entry name" value="Band_7/SPFH_dom_sf"/>
</dbReference>
<proteinExistence type="inferred from homology"/>
<dbReference type="Gene3D" id="3.30.479.30">
    <property type="entry name" value="Band 7 domain"/>
    <property type="match status" value="1"/>
</dbReference>
<feature type="coiled-coil region" evidence="4">
    <location>
        <begin position="270"/>
        <end position="297"/>
    </location>
</feature>
<gene>
    <name evidence="7" type="primary">hflK</name>
    <name evidence="7" type="ORF">DI586_09490</name>
</gene>
<reference evidence="7 8" key="1">
    <citation type="submission" date="2017-08" db="EMBL/GenBank/DDBJ databases">
        <title>Infants hospitalized years apart are colonized by the same room-sourced microbial strains.</title>
        <authorList>
            <person name="Brooks B."/>
            <person name="Olm M.R."/>
            <person name="Firek B.A."/>
            <person name="Baker R."/>
            <person name="Thomas B.C."/>
            <person name="Morowitz M.J."/>
            <person name="Banfield J.F."/>
        </authorList>
    </citation>
    <scope>NUCLEOTIDE SEQUENCE [LARGE SCALE GENOMIC DNA]</scope>
    <source>
        <strain evidence="7">S2_006_000_R2_64</strain>
    </source>
</reference>
<dbReference type="SUPFAM" id="SSF117892">
    <property type="entry name" value="Band 7/SPFH domain"/>
    <property type="match status" value="1"/>
</dbReference>
<evidence type="ECO:0000256" key="2">
    <source>
        <dbReference type="ARBA" id="ARBA00006971"/>
    </source>
</evidence>
<feature type="region of interest" description="Disordered" evidence="5">
    <location>
        <begin position="1"/>
        <end position="54"/>
    </location>
</feature>
<comment type="subunit">
    <text evidence="3">HflC and HflK may interact to form a multimeric complex.</text>
</comment>
<dbReference type="PANTHER" id="PTHR42911:SF1">
    <property type="entry name" value="MODULATOR OF FTSH PROTEASE HFLC"/>
    <property type="match status" value="1"/>
</dbReference>
<dbReference type="GO" id="GO:0006508">
    <property type="term" value="P:proteolysis"/>
    <property type="evidence" value="ECO:0007669"/>
    <property type="project" value="UniProtKB-KW"/>
</dbReference>
<dbReference type="AlphaFoldDB" id="A0A2W5HG43"/>
<dbReference type="EMBL" id="QFOT01000126">
    <property type="protein sequence ID" value="PZP54572.1"/>
    <property type="molecule type" value="Genomic_DNA"/>
</dbReference>
<keyword evidence="3" id="KW-0472">Membrane</keyword>
<dbReference type="CDD" id="cd03404">
    <property type="entry name" value="SPFH_HflK"/>
    <property type="match status" value="1"/>
</dbReference>
<protein>
    <recommendedName>
        <fullName evidence="3">Protein HflK</fullName>
    </recommendedName>
</protein>
<feature type="transmembrane region" description="Helical" evidence="3">
    <location>
        <begin position="80"/>
        <end position="100"/>
    </location>
</feature>
<sequence length="403" mass="44201">MAPQDDNPDNNLGNSGPGKKKANPWGSPEPKRGPWQPNSGNGGGGNRRGPDQSDLDDILRKVQGNFKNAFGNNGGNNTRLITIGIIAVFLIWLASGFYFIQSNQHGVVLTFGKYTKTDEQPGLKYRLPWPFQSATIVDVTQERRLQIGYAEVAPARGRIASTSLNTTDESLMLTGDENIIDINFVVLWRINNAKEFLFSLRDPDDTIKLVASSAMREVIGQTKIQSALTEGRTKVQNDTRALMQQILDEYKSGITINNVQLQKVDPPEAVVDAFNEVQRARQDQERARNTAEAYSNSILPVAKGEASKLLQQAEGYRQEVINRAKGDAARFDAVYAAYQSGPNVTAERMYLETMEEVIGNARTIVLGSSNGTNILPYLPVQNTDKAAKPKLSDAASQVTAGDQ</sequence>
<dbReference type="PANTHER" id="PTHR42911">
    <property type="entry name" value="MODULATOR OF FTSH PROTEASE HFLC"/>
    <property type="match status" value="1"/>
</dbReference>
<evidence type="ECO:0000256" key="1">
    <source>
        <dbReference type="ARBA" id="ARBA00004167"/>
    </source>
</evidence>
<dbReference type="InterPro" id="IPR010201">
    <property type="entry name" value="HflK"/>
</dbReference>
<dbReference type="Proteomes" id="UP000249739">
    <property type="component" value="Unassembled WGS sequence"/>
</dbReference>
<evidence type="ECO:0000256" key="4">
    <source>
        <dbReference type="SAM" id="Coils"/>
    </source>
</evidence>
<dbReference type="Pfam" id="PF01145">
    <property type="entry name" value="Band_7"/>
    <property type="match status" value="1"/>
</dbReference>
<dbReference type="NCBIfam" id="TIGR01933">
    <property type="entry name" value="hflK"/>
    <property type="match status" value="1"/>
</dbReference>
<comment type="similarity">
    <text evidence="2 3">Belongs to the band 7/mec-2 family. HflK subfamily.</text>
</comment>
<dbReference type="InterPro" id="IPR001107">
    <property type="entry name" value="Band_7"/>
</dbReference>
<dbReference type="SMART" id="SM00244">
    <property type="entry name" value="PHB"/>
    <property type="match status" value="1"/>
</dbReference>
<keyword evidence="7" id="KW-0378">Hydrolase</keyword>
<evidence type="ECO:0000313" key="8">
    <source>
        <dbReference type="Proteomes" id="UP000249739"/>
    </source>
</evidence>